<dbReference type="EMBL" id="CP041969">
    <property type="protein sequence ID" value="QMV42831.1"/>
    <property type="molecule type" value="Genomic_DNA"/>
</dbReference>
<reference evidence="3 4" key="1">
    <citation type="submission" date="2019-07" db="EMBL/GenBank/DDBJ databases">
        <authorList>
            <person name="Kim J.K."/>
            <person name="Cheong H.-M."/>
            <person name="Choi Y."/>
            <person name="Hwang K.J."/>
            <person name="Lee S."/>
            <person name="Choi C."/>
        </authorList>
    </citation>
    <scope>NUCLEOTIDE SEQUENCE [LARGE SCALE GENOMIC DNA]</scope>
    <source>
        <strain evidence="3 4">KS 22</strain>
    </source>
</reference>
<dbReference type="Pfam" id="PF01547">
    <property type="entry name" value="SBP_bac_1"/>
    <property type="match status" value="1"/>
</dbReference>
<organism evidence="3 4">
    <name type="scientific">Cohnella cholangitidis</name>
    <dbReference type="NCBI Taxonomy" id="2598458"/>
    <lineage>
        <taxon>Bacteria</taxon>
        <taxon>Bacillati</taxon>
        <taxon>Bacillota</taxon>
        <taxon>Bacilli</taxon>
        <taxon>Bacillales</taxon>
        <taxon>Paenibacillaceae</taxon>
        <taxon>Cohnella</taxon>
    </lineage>
</organism>
<dbReference type="PANTHER" id="PTHR43649:SF29">
    <property type="entry name" value="OSMOPROTECTIVE COMPOUNDS-BINDING PROTEIN GGTB"/>
    <property type="match status" value="1"/>
</dbReference>
<accession>A0A7G5C0U7</accession>
<evidence type="ECO:0000256" key="2">
    <source>
        <dbReference type="ARBA" id="ARBA00022448"/>
    </source>
</evidence>
<dbReference type="SUPFAM" id="SSF53850">
    <property type="entry name" value="Periplasmic binding protein-like II"/>
    <property type="match status" value="1"/>
</dbReference>
<keyword evidence="2" id="KW-0813">Transport</keyword>
<evidence type="ECO:0000256" key="1">
    <source>
        <dbReference type="ARBA" id="ARBA00008520"/>
    </source>
</evidence>
<dbReference type="Proteomes" id="UP000515679">
    <property type="component" value="Chromosome"/>
</dbReference>
<evidence type="ECO:0000313" key="4">
    <source>
        <dbReference type="Proteomes" id="UP000515679"/>
    </source>
</evidence>
<evidence type="ECO:0000313" key="3">
    <source>
        <dbReference type="EMBL" id="QMV42831.1"/>
    </source>
</evidence>
<dbReference type="PANTHER" id="PTHR43649">
    <property type="entry name" value="ARABINOSE-BINDING PROTEIN-RELATED"/>
    <property type="match status" value="1"/>
</dbReference>
<dbReference type="KEGG" id="cchl:FPL14_17785"/>
<name>A0A7G5C0U7_9BACL</name>
<gene>
    <name evidence="3" type="ORF">FPL14_17785</name>
</gene>
<proteinExistence type="inferred from homology"/>
<protein>
    <submittedName>
        <fullName evidence="3">Extracellular solute-binding protein</fullName>
    </submittedName>
</protein>
<sequence>MQPILMNLGGNKMKRKLKLVTPLMVLVLMFGVLTACGGNSNENKQASSPAASGKASEEASPAASAAAAKPVKLTFATMANGDSESQAFKEIFASFEKETGHTVDFQILPDVNQYENIIKTRFATQDAPDIFYFFAGPNEYVTMQAEKNLVEMTSEAYVGNLTSAVKDFYTVDNKIYGIPWGSYNAMGVMYNKEVYNSNGLSIPNNYEELLANAEKLKAAGITPFYEAVKTGWPTQIFPLAAFQSMVMPTIDGEAGVQKLIANTLRFNEIPEMKKVYELQYDLKNKGYYNKDLLAGTYEMQQEQLANGTAAMAFQADWMLPEISKRFSDKVNNIGFFPLPSHSDAGIVSLYPPKQIFVTKTSPRVEAAKALANFMTKPESLAIWYKYNPGIPVYNGVDTTLFPGQQDIYNYIQEGKGIIQIQLRLPAGIIDFDKITQELVGKGDAQKAVDQMDKNYRMDGRNKKVPGFE</sequence>
<dbReference type="InterPro" id="IPR050490">
    <property type="entry name" value="Bact_solute-bd_prot1"/>
</dbReference>
<dbReference type="InterPro" id="IPR006059">
    <property type="entry name" value="SBP"/>
</dbReference>
<dbReference type="AlphaFoldDB" id="A0A7G5C0U7"/>
<dbReference type="Gene3D" id="3.40.190.10">
    <property type="entry name" value="Periplasmic binding protein-like II"/>
    <property type="match status" value="2"/>
</dbReference>
<comment type="similarity">
    <text evidence="1">Belongs to the bacterial solute-binding protein 1 family.</text>
</comment>
<keyword evidence="4" id="KW-1185">Reference proteome</keyword>